<dbReference type="SUPFAM" id="SSF48452">
    <property type="entry name" value="TPR-like"/>
    <property type="match status" value="1"/>
</dbReference>
<reference evidence="7" key="2">
    <citation type="submission" date="2021-04" db="EMBL/GenBank/DDBJ databases">
        <authorList>
            <person name="Gilroy R."/>
        </authorList>
    </citation>
    <scope>NUCLEOTIDE SEQUENCE</scope>
    <source>
        <strain evidence="7">ChiBcec15-1070</strain>
    </source>
</reference>
<dbReference type="InterPro" id="IPR017689">
    <property type="entry name" value="BamD"/>
</dbReference>
<evidence type="ECO:0000256" key="4">
    <source>
        <dbReference type="SAM" id="MobiDB-lite"/>
    </source>
</evidence>
<dbReference type="AlphaFoldDB" id="A0A9D1QCC4"/>
<name>A0A9D1QCC4_9BACT</name>
<keyword evidence="2" id="KW-0472">Membrane</keyword>
<gene>
    <name evidence="7" type="primary">bamD</name>
    <name evidence="7" type="ORF">H9888_00820</name>
</gene>
<protein>
    <submittedName>
        <fullName evidence="7">Outer membrane protein assembly factor BamD</fullName>
    </submittedName>
</protein>
<evidence type="ECO:0000259" key="6">
    <source>
        <dbReference type="Pfam" id="PF13525"/>
    </source>
</evidence>
<dbReference type="Pfam" id="PF13525">
    <property type="entry name" value="YfiO"/>
    <property type="match status" value="1"/>
</dbReference>
<evidence type="ECO:0000256" key="1">
    <source>
        <dbReference type="ARBA" id="ARBA00022729"/>
    </source>
</evidence>
<dbReference type="InterPro" id="IPR039565">
    <property type="entry name" value="BamD-like"/>
</dbReference>
<sequence length="363" mass="42683">MKYLRRPLLLLAALAGTITGIHTAAAEGINKLLKSKDTEKIYQAAIDAYRNKKFRRATDLFDAVYNDLYSSDRVDTILFYASKAYYYQGLYSVAAEGFDQYRKNFSRRPFAEEAEFLLPMCWYNLSRPASRDQTETHKAITTFNEYLNRHPESIKAEDIKMMLEELQQKLYEKEFINASLYFKIGQYPASVAALRYSLKDTPENPYRETMMFLICKSWYNYAKNSVPARKLDRYMKMVDSYYNFKSEYPESQDYLKELDKMFLDAQAYVEQNKQAAVDIEKDRIGAESLKESIKQQKEKLRTIRDQVERSQAQLKLKQDEATLKAQQKRIKAEAKKLKKNDAKMRRSDERLDSETKEQIAEIK</sequence>
<evidence type="ECO:0000256" key="2">
    <source>
        <dbReference type="ARBA" id="ARBA00023136"/>
    </source>
</evidence>
<dbReference type="EMBL" id="DXHL01000006">
    <property type="protein sequence ID" value="HIW10019.1"/>
    <property type="molecule type" value="Genomic_DNA"/>
</dbReference>
<feature type="region of interest" description="Disordered" evidence="4">
    <location>
        <begin position="331"/>
        <end position="363"/>
    </location>
</feature>
<evidence type="ECO:0000256" key="5">
    <source>
        <dbReference type="SAM" id="SignalP"/>
    </source>
</evidence>
<dbReference type="InterPro" id="IPR011990">
    <property type="entry name" value="TPR-like_helical_dom_sf"/>
</dbReference>
<proteinExistence type="predicted"/>
<dbReference type="NCBIfam" id="TIGR03302">
    <property type="entry name" value="OM_YfiO"/>
    <property type="match status" value="1"/>
</dbReference>
<keyword evidence="1 5" id="KW-0732">Signal</keyword>
<reference evidence="7" key="1">
    <citation type="journal article" date="2021" name="PeerJ">
        <title>Extensive microbial diversity within the chicken gut microbiome revealed by metagenomics and culture.</title>
        <authorList>
            <person name="Gilroy R."/>
            <person name="Ravi A."/>
            <person name="Getino M."/>
            <person name="Pursley I."/>
            <person name="Horton D.L."/>
            <person name="Alikhan N.F."/>
            <person name="Baker D."/>
            <person name="Gharbi K."/>
            <person name="Hall N."/>
            <person name="Watson M."/>
            <person name="Adriaenssens E.M."/>
            <person name="Foster-Nyarko E."/>
            <person name="Jarju S."/>
            <person name="Secka A."/>
            <person name="Antonio M."/>
            <person name="Oren A."/>
            <person name="Chaudhuri R.R."/>
            <person name="La Ragione R."/>
            <person name="Hildebrand F."/>
            <person name="Pallen M.J."/>
        </authorList>
    </citation>
    <scope>NUCLEOTIDE SEQUENCE</scope>
    <source>
        <strain evidence="7">ChiBcec15-1070</strain>
    </source>
</reference>
<feature type="chain" id="PRO_5038745162" evidence="5">
    <location>
        <begin position="25"/>
        <end position="363"/>
    </location>
</feature>
<dbReference type="Gene3D" id="1.25.40.10">
    <property type="entry name" value="Tetratricopeptide repeat domain"/>
    <property type="match status" value="1"/>
</dbReference>
<feature type="signal peptide" evidence="5">
    <location>
        <begin position="1"/>
        <end position="24"/>
    </location>
</feature>
<keyword evidence="3" id="KW-0998">Cell outer membrane</keyword>
<evidence type="ECO:0000313" key="8">
    <source>
        <dbReference type="Proteomes" id="UP000823926"/>
    </source>
</evidence>
<accession>A0A9D1QCC4</accession>
<organism evidence="7 8">
    <name type="scientific">Candidatus Rikenella faecigallinarum</name>
    <dbReference type="NCBI Taxonomy" id="2838745"/>
    <lineage>
        <taxon>Bacteria</taxon>
        <taxon>Pseudomonadati</taxon>
        <taxon>Bacteroidota</taxon>
        <taxon>Bacteroidia</taxon>
        <taxon>Bacteroidales</taxon>
        <taxon>Rikenellaceae</taxon>
        <taxon>Rikenella</taxon>
    </lineage>
</organism>
<dbReference type="Proteomes" id="UP000823926">
    <property type="component" value="Unassembled WGS sequence"/>
</dbReference>
<evidence type="ECO:0000256" key="3">
    <source>
        <dbReference type="ARBA" id="ARBA00023237"/>
    </source>
</evidence>
<comment type="caution">
    <text evidence="7">The sequence shown here is derived from an EMBL/GenBank/DDBJ whole genome shotgun (WGS) entry which is preliminary data.</text>
</comment>
<evidence type="ECO:0000313" key="7">
    <source>
        <dbReference type="EMBL" id="HIW10019.1"/>
    </source>
</evidence>
<feature type="domain" description="Outer membrane lipoprotein BamD-like" evidence="6">
    <location>
        <begin position="36"/>
        <end position="218"/>
    </location>
</feature>